<evidence type="ECO:0000313" key="2">
    <source>
        <dbReference type="Proteomes" id="UP001056610"/>
    </source>
</evidence>
<gene>
    <name evidence="1" type="ORF">M5I08_17740</name>
</gene>
<dbReference type="Proteomes" id="UP001056610">
    <property type="component" value="Chromosome"/>
</dbReference>
<keyword evidence="2" id="KW-1185">Reference proteome</keyword>
<dbReference type="EMBL" id="CP097320">
    <property type="protein sequence ID" value="UQX10046.1"/>
    <property type="molecule type" value="Genomic_DNA"/>
</dbReference>
<sequence length="134" mass="15315">MSERHRWMPNYITDLCRRMEYSAFPEHELVDADGVCVARADVCVVPANMVFEVQQRNTDFKGRTAARVKGGAVQTVWMLSHDANAKGCVKALFSLPAARFKVLDRRLPRKEQWEREFEPWLDSAALDEFAVVGV</sequence>
<protein>
    <submittedName>
        <fullName evidence="1">Uncharacterized protein</fullName>
    </submittedName>
</protein>
<accession>A0ABY4QHN2</accession>
<reference evidence="1" key="1">
    <citation type="submission" date="2022-05" db="EMBL/GenBank/DDBJ databases">
        <title>A methanotrophic Mycobacterium dominates a cave microbial ecosystem.</title>
        <authorList>
            <person name="Van Spanning R.J.M."/>
            <person name="Guan Q."/>
            <person name="Melkonian C."/>
            <person name="Gallant J."/>
            <person name="Polerecky L."/>
            <person name="Flot J.-F."/>
            <person name="Brandt B.W."/>
            <person name="Braster M."/>
            <person name="Iturbe Espinoza P."/>
            <person name="Aerts J."/>
            <person name="Meima-Franke M."/>
            <person name="Piersma S.R."/>
            <person name="Bunduc C."/>
            <person name="Ummels R."/>
            <person name="Pain A."/>
            <person name="Fleming E.J."/>
            <person name="van der Wel N."/>
            <person name="Gherman V.D."/>
            <person name="Sarbu S.M."/>
            <person name="Bodelier P.L.E."/>
            <person name="Bitter W."/>
        </authorList>
    </citation>
    <scope>NUCLEOTIDE SEQUENCE</scope>
    <source>
        <strain evidence="1">Sulfur Cave</strain>
    </source>
</reference>
<proteinExistence type="predicted"/>
<evidence type="ECO:0000313" key="1">
    <source>
        <dbReference type="EMBL" id="UQX10046.1"/>
    </source>
</evidence>
<name>A0ABY4QHN2_9MYCO</name>
<dbReference type="RefSeq" id="WP_219070456.1">
    <property type="nucleotide sequence ID" value="NZ_CAJUXY010000091.1"/>
</dbReference>
<organism evidence="1 2">
    <name type="scientific">Candidatus Mycobacterium methanotrophicum</name>
    <dbReference type="NCBI Taxonomy" id="2943498"/>
    <lineage>
        <taxon>Bacteria</taxon>
        <taxon>Bacillati</taxon>
        <taxon>Actinomycetota</taxon>
        <taxon>Actinomycetes</taxon>
        <taxon>Mycobacteriales</taxon>
        <taxon>Mycobacteriaceae</taxon>
        <taxon>Mycobacterium</taxon>
    </lineage>
</organism>